<dbReference type="CDD" id="cd19076">
    <property type="entry name" value="AKR_AKR13A_13D"/>
    <property type="match status" value="1"/>
</dbReference>
<name>A0A0E9NBI9_SAICN</name>
<accession>A0A0E9NBI9</accession>
<evidence type="ECO:0000313" key="4">
    <source>
        <dbReference type="Proteomes" id="UP000033140"/>
    </source>
</evidence>
<organism evidence="3 4">
    <name type="scientific">Saitoella complicata (strain BCRC 22490 / CBS 7301 / JCM 7358 / NBRC 10748 / NRRL Y-17804)</name>
    <dbReference type="NCBI Taxonomy" id="698492"/>
    <lineage>
        <taxon>Eukaryota</taxon>
        <taxon>Fungi</taxon>
        <taxon>Dikarya</taxon>
        <taxon>Ascomycota</taxon>
        <taxon>Taphrinomycotina</taxon>
        <taxon>Taphrinomycotina incertae sedis</taxon>
        <taxon>Saitoella</taxon>
    </lineage>
</organism>
<dbReference type="Gene3D" id="3.20.20.100">
    <property type="entry name" value="NADP-dependent oxidoreductase domain"/>
    <property type="match status" value="1"/>
</dbReference>
<feature type="domain" description="NADP-dependent oxidoreductase" evidence="2">
    <location>
        <begin position="85"/>
        <end position="381"/>
    </location>
</feature>
<reference evidence="3 4" key="2">
    <citation type="journal article" date="2014" name="J. Gen. Appl. Microbiol.">
        <title>The early diverging ascomycetous budding yeast Saitoella complicata has three histone deacetylases belonging to the Clr6, Hos2, and Rpd3 lineages.</title>
        <authorList>
            <person name="Nishida H."/>
            <person name="Matsumoto T."/>
            <person name="Kondo S."/>
            <person name="Hamamoto M."/>
            <person name="Yoshikawa H."/>
        </authorList>
    </citation>
    <scope>NUCLEOTIDE SEQUENCE [LARGE SCALE GENOMIC DNA]</scope>
    <source>
        <strain evidence="3 4">NRRL Y-17804</strain>
    </source>
</reference>
<dbReference type="Proteomes" id="UP000033140">
    <property type="component" value="Unassembled WGS sequence"/>
</dbReference>
<dbReference type="GO" id="GO:0005737">
    <property type="term" value="C:cytoplasm"/>
    <property type="evidence" value="ECO:0007669"/>
    <property type="project" value="TreeGrafter"/>
</dbReference>
<dbReference type="InterPro" id="IPR023210">
    <property type="entry name" value="NADP_OxRdtase_dom"/>
</dbReference>
<dbReference type="PANTHER" id="PTHR43625:SF40">
    <property type="entry name" value="ALDO-KETO REDUCTASE YAKC [NADP(+)]"/>
    <property type="match status" value="1"/>
</dbReference>
<protein>
    <recommendedName>
        <fullName evidence="2">NADP-dependent oxidoreductase domain-containing protein</fullName>
    </recommendedName>
</protein>
<keyword evidence="4" id="KW-1185">Reference proteome</keyword>
<dbReference type="PANTHER" id="PTHR43625">
    <property type="entry name" value="AFLATOXIN B1 ALDEHYDE REDUCTASE"/>
    <property type="match status" value="1"/>
</dbReference>
<dbReference type="AlphaFoldDB" id="A0A0E9NBI9"/>
<dbReference type="SUPFAM" id="SSF51430">
    <property type="entry name" value="NAD(P)-linked oxidoreductase"/>
    <property type="match status" value="1"/>
</dbReference>
<dbReference type="STRING" id="698492.A0A0E9NBI9"/>
<comment type="caution">
    <text evidence="3">The sequence shown here is derived from an EMBL/GenBank/DDBJ whole genome shotgun (WGS) entry which is preliminary data.</text>
</comment>
<gene>
    <name evidence="3" type="ORF">G7K_1273-t1</name>
</gene>
<dbReference type="InterPro" id="IPR036812">
    <property type="entry name" value="NAD(P)_OxRdtase_dom_sf"/>
</dbReference>
<evidence type="ECO:0000259" key="2">
    <source>
        <dbReference type="Pfam" id="PF00248"/>
    </source>
</evidence>
<dbReference type="InterPro" id="IPR050791">
    <property type="entry name" value="Aldo-Keto_reductase"/>
</dbReference>
<dbReference type="EMBL" id="BACD03000007">
    <property type="protein sequence ID" value="GAO47061.1"/>
    <property type="molecule type" value="Genomic_DNA"/>
</dbReference>
<sequence length="401" mass="44033">MPSASLLSVEKSLPTGSPRAYMIGRANPDAAPDPPAKVLQRRTSACALSNIFISSLANNQSTDHIFTMVQIPQRELGSTGVKIPAIGFGAMGLSEFYGSSDEDTNIAVLKKTIELGASHIDTADMYGTGHNEELIGKVLAEPGLREKVFIATKFGNVRGANGEFLGVSGKPEYVRQQCELSLKRLGIKQIDLYYQHRVDPETPIEETVGEMKKLVEEGKVRFLGLSECSGETLKKAHKVHPIAAVQIEYSPWTTDIETNGLLAAARELGVSIVAYSPLGRGMLTGKYRSPEDFEADDFRRYSPRFSEENMKNNLALVDEFQSLAEKKGCAPSQLCLAWVLKQGKEFFVIPGTKKEKYLIENVGAAGVEVTDEEDKEIRAVIKKCTVHGQRYPEQMMGTLNL</sequence>
<reference evidence="3 4" key="3">
    <citation type="journal article" date="2015" name="Genome Announc.">
        <title>Draft Genome Sequence of the Archiascomycetous Yeast Saitoella complicata.</title>
        <authorList>
            <person name="Yamauchi K."/>
            <person name="Kondo S."/>
            <person name="Hamamoto M."/>
            <person name="Takahashi Y."/>
            <person name="Ogura Y."/>
            <person name="Hayashi T."/>
            <person name="Nishida H."/>
        </authorList>
    </citation>
    <scope>NUCLEOTIDE SEQUENCE [LARGE SCALE GENOMIC DNA]</scope>
    <source>
        <strain evidence="3 4">NRRL Y-17804</strain>
    </source>
</reference>
<keyword evidence="1" id="KW-0560">Oxidoreductase</keyword>
<reference evidence="3 4" key="1">
    <citation type="journal article" date="2011" name="J. Gen. Appl. Microbiol.">
        <title>Draft genome sequencing of the enigmatic yeast Saitoella complicata.</title>
        <authorList>
            <person name="Nishida H."/>
            <person name="Hamamoto M."/>
            <person name="Sugiyama J."/>
        </authorList>
    </citation>
    <scope>NUCLEOTIDE SEQUENCE [LARGE SCALE GENOMIC DNA]</scope>
    <source>
        <strain evidence="3 4">NRRL Y-17804</strain>
    </source>
</reference>
<dbReference type="OMA" id="MSDFYTT"/>
<evidence type="ECO:0000313" key="3">
    <source>
        <dbReference type="EMBL" id="GAO47061.1"/>
    </source>
</evidence>
<proteinExistence type="predicted"/>
<evidence type="ECO:0000256" key="1">
    <source>
        <dbReference type="ARBA" id="ARBA00023002"/>
    </source>
</evidence>
<dbReference type="GO" id="GO:0016491">
    <property type="term" value="F:oxidoreductase activity"/>
    <property type="evidence" value="ECO:0007669"/>
    <property type="project" value="UniProtKB-KW"/>
</dbReference>
<dbReference type="Pfam" id="PF00248">
    <property type="entry name" value="Aldo_ket_red"/>
    <property type="match status" value="1"/>
</dbReference>